<dbReference type="Pfam" id="PF02838">
    <property type="entry name" value="Glyco_hydro_20b"/>
    <property type="match status" value="1"/>
</dbReference>
<evidence type="ECO:0000256" key="2">
    <source>
        <dbReference type="ARBA" id="ARBA00006285"/>
    </source>
</evidence>
<gene>
    <name evidence="10" type="primary">exo I_1</name>
    <name evidence="10" type="ORF">SAMEA104719789_00728</name>
</gene>
<accession>A0A383TYI3</accession>
<dbReference type="InterPro" id="IPR029018">
    <property type="entry name" value="Hex-like_dom2"/>
</dbReference>
<keyword evidence="5 10" id="KW-0326">Glycosidase</keyword>
<dbReference type="SUPFAM" id="SSF55545">
    <property type="entry name" value="beta-N-acetylhexosaminidase-like domain"/>
    <property type="match status" value="1"/>
</dbReference>
<dbReference type="GO" id="GO:0030203">
    <property type="term" value="P:glycosaminoglycan metabolic process"/>
    <property type="evidence" value="ECO:0007669"/>
    <property type="project" value="TreeGrafter"/>
</dbReference>
<feature type="chain" id="PRO_5016707031" description="beta-N-acetylhexosaminidase" evidence="7">
    <location>
        <begin position="23"/>
        <end position="548"/>
    </location>
</feature>
<keyword evidence="11" id="KW-1185">Reference proteome</keyword>
<dbReference type="PROSITE" id="PS51257">
    <property type="entry name" value="PROKAR_LIPOPROTEIN"/>
    <property type="match status" value="1"/>
</dbReference>
<feature type="domain" description="Beta-hexosaminidase bacterial type N-terminal" evidence="9">
    <location>
        <begin position="41"/>
        <end position="158"/>
    </location>
</feature>
<evidence type="ECO:0000313" key="10">
    <source>
        <dbReference type="EMBL" id="SZD72288.1"/>
    </source>
</evidence>
<dbReference type="EC" id="3.2.1.52" evidence="3"/>
<dbReference type="EMBL" id="UNSC01000003">
    <property type="protein sequence ID" value="SZD72288.1"/>
    <property type="molecule type" value="Genomic_DNA"/>
</dbReference>
<dbReference type="InterPro" id="IPR015882">
    <property type="entry name" value="HEX_bac_N"/>
</dbReference>
<sequence>MKSIIPLFLLFFLAACSTSQIAKKTTPEIQAAKENSIKDFKIIPLPKSITPTEGQFSLNSSTRIFAEKGLTKEADFLQSYLQLQTGLNLSVAANKASKNQIVLSLDSGISGEEAYTLAINPNEIEIKASTAKGIFYGIQTLRQFFTDGLNAPAGKIVDEPRFVYRGMHLDVGRHFYPVSFIKKYIDILALHKMNNFHWHLTEDQGWRLEIKKYPKLTEIGAYRAETAVEKNFPHSGTNQEYKGDGKRYGGFYTQEEAKEIVRYAAERHINVIPEIEMPGHATAALASYPELGNNTGPYEVIKWWGVFDQIYAPKEETFKFLEDVLLEVFEIFPSEYIHIGGDEAPKKEWKNSAQAQAVIKREGLKDEHELQSYFIQRMEKFINAHGRKIIGWDEILEGGLAPNATVMSWRGTQGGIHAAKENHDVIMTPTDFLYFDYYQDKKDAETKTPFGIGGLVTPEKTYSFNPMPEELSADKQKHILGAQGNIWTEYIKDGNHVEYMLLPRLGALSEVDWTPNELKNYKDWKNRMQNLKFIYDKMDLNYAPYIFE</sequence>
<dbReference type="GO" id="GO:0004563">
    <property type="term" value="F:beta-N-acetylhexosaminidase activity"/>
    <property type="evidence" value="ECO:0007669"/>
    <property type="project" value="UniProtKB-EC"/>
</dbReference>
<dbReference type="PANTHER" id="PTHR22600">
    <property type="entry name" value="BETA-HEXOSAMINIDASE"/>
    <property type="match status" value="1"/>
</dbReference>
<organism evidence="10 11">
    <name type="scientific">Candidatus Ornithobacterium hominis</name>
    <dbReference type="NCBI Taxonomy" id="2497989"/>
    <lineage>
        <taxon>Bacteria</taxon>
        <taxon>Pseudomonadati</taxon>
        <taxon>Bacteroidota</taxon>
        <taxon>Flavobacteriia</taxon>
        <taxon>Flavobacteriales</taxon>
        <taxon>Weeksellaceae</taxon>
        <taxon>Ornithobacterium</taxon>
    </lineage>
</organism>
<evidence type="ECO:0000259" key="9">
    <source>
        <dbReference type="Pfam" id="PF02838"/>
    </source>
</evidence>
<dbReference type="CDD" id="cd06563">
    <property type="entry name" value="GH20_chitobiase-like"/>
    <property type="match status" value="1"/>
</dbReference>
<name>A0A383TYI3_9FLAO</name>
<dbReference type="Gene3D" id="3.20.20.80">
    <property type="entry name" value="Glycosidases"/>
    <property type="match status" value="1"/>
</dbReference>
<protein>
    <recommendedName>
        <fullName evidence="3">beta-N-acetylhexosaminidase</fullName>
        <ecNumber evidence="3">3.2.1.52</ecNumber>
    </recommendedName>
</protein>
<feature type="signal peptide" evidence="7">
    <location>
        <begin position="1"/>
        <end position="22"/>
    </location>
</feature>
<evidence type="ECO:0000256" key="3">
    <source>
        <dbReference type="ARBA" id="ARBA00012663"/>
    </source>
</evidence>
<evidence type="ECO:0000256" key="7">
    <source>
        <dbReference type="SAM" id="SignalP"/>
    </source>
</evidence>
<dbReference type="Pfam" id="PF00728">
    <property type="entry name" value="Glyco_hydro_20"/>
    <property type="match status" value="1"/>
</dbReference>
<evidence type="ECO:0000256" key="4">
    <source>
        <dbReference type="ARBA" id="ARBA00022801"/>
    </source>
</evidence>
<dbReference type="GO" id="GO:0016020">
    <property type="term" value="C:membrane"/>
    <property type="evidence" value="ECO:0007669"/>
    <property type="project" value="TreeGrafter"/>
</dbReference>
<feature type="active site" description="Proton donor" evidence="6">
    <location>
        <position position="343"/>
    </location>
</feature>
<evidence type="ECO:0000256" key="5">
    <source>
        <dbReference type="ARBA" id="ARBA00023295"/>
    </source>
</evidence>
<reference evidence="10 11" key="1">
    <citation type="submission" date="2018-09" db="EMBL/GenBank/DDBJ databases">
        <authorList>
            <consortium name="Pathogen Informatics"/>
        </authorList>
    </citation>
    <scope>NUCLEOTIDE SEQUENCE [LARGE SCALE GENOMIC DNA]</scope>
    <source>
        <strain evidence="10 11">OH-22767</strain>
    </source>
</reference>
<dbReference type="SUPFAM" id="SSF51445">
    <property type="entry name" value="(Trans)glycosidases"/>
    <property type="match status" value="1"/>
</dbReference>
<evidence type="ECO:0000259" key="8">
    <source>
        <dbReference type="Pfam" id="PF00728"/>
    </source>
</evidence>
<keyword evidence="4 10" id="KW-0378">Hydrolase</keyword>
<comment type="similarity">
    <text evidence="2">Belongs to the glycosyl hydrolase 20 family.</text>
</comment>
<dbReference type="PIRSF" id="PIRSF001093">
    <property type="entry name" value="B-hxosamndse_ab_euk"/>
    <property type="match status" value="1"/>
</dbReference>
<dbReference type="InterPro" id="IPR025705">
    <property type="entry name" value="Beta_hexosaminidase_sua/sub"/>
</dbReference>
<proteinExistence type="inferred from homology"/>
<comment type="catalytic activity">
    <reaction evidence="1">
        <text>Hydrolysis of terminal non-reducing N-acetyl-D-hexosamine residues in N-acetyl-beta-D-hexosaminides.</text>
        <dbReference type="EC" id="3.2.1.52"/>
    </reaction>
</comment>
<dbReference type="PRINTS" id="PR00738">
    <property type="entry name" value="GLHYDRLASE20"/>
</dbReference>
<dbReference type="PANTHER" id="PTHR22600:SF57">
    <property type="entry name" value="BETA-N-ACETYLHEXOSAMINIDASE"/>
    <property type="match status" value="1"/>
</dbReference>
<feature type="domain" description="Glycoside hydrolase family 20 catalytic" evidence="8">
    <location>
        <begin position="162"/>
        <end position="515"/>
    </location>
</feature>
<evidence type="ECO:0000256" key="6">
    <source>
        <dbReference type="PIRSR" id="PIRSR625705-1"/>
    </source>
</evidence>
<dbReference type="InterPro" id="IPR015883">
    <property type="entry name" value="Glyco_hydro_20_cat"/>
</dbReference>
<evidence type="ECO:0000313" key="11">
    <source>
        <dbReference type="Proteomes" id="UP000262142"/>
    </source>
</evidence>
<dbReference type="RefSeq" id="WP_119057656.1">
    <property type="nucleotide sequence ID" value="NZ_UNSC01000003.1"/>
</dbReference>
<dbReference type="AlphaFoldDB" id="A0A383TYI3"/>
<evidence type="ECO:0000256" key="1">
    <source>
        <dbReference type="ARBA" id="ARBA00001231"/>
    </source>
</evidence>
<dbReference type="OrthoDB" id="9763537at2"/>
<dbReference type="Proteomes" id="UP000262142">
    <property type="component" value="Unassembled WGS sequence"/>
</dbReference>
<dbReference type="InterPro" id="IPR017853">
    <property type="entry name" value="GH"/>
</dbReference>
<dbReference type="GO" id="GO:0005975">
    <property type="term" value="P:carbohydrate metabolic process"/>
    <property type="evidence" value="ECO:0007669"/>
    <property type="project" value="InterPro"/>
</dbReference>
<keyword evidence="7" id="KW-0732">Signal</keyword>
<dbReference type="Gene3D" id="3.30.379.10">
    <property type="entry name" value="Chitobiase/beta-hexosaminidase domain 2-like"/>
    <property type="match status" value="1"/>
</dbReference>